<dbReference type="STRING" id="1619308.B5808_14505"/>
<dbReference type="PANTHER" id="PTHR40078:SF1">
    <property type="entry name" value="INTEGRAL MEMBRANE PROTEIN"/>
    <property type="match status" value="1"/>
</dbReference>
<dbReference type="AlphaFoldDB" id="A0A1X9LM54"/>
<gene>
    <name evidence="1" type="ORF">B5808_14505</name>
</gene>
<accession>A0A1X9LM54</accession>
<dbReference type="InterPro" id="IPR038750">
    <property type="entry name" value="YczE/YyaS-like"/>
</dbReference>
<evidence type="ECO:0000313" key="1">
    <source>
        <dbReference type="EMBL" id="ARJ06285.1"/>
    </source>
</evidence>
<reference evidence="1 2" key="1">
    <citation type="submission" date="2017-04" db="EMBL/GenBank/DDBJ databases">
        <authorList>
            <person name="Afonso C.L."/>
            <person name="Miller P.J."/>
            <person name="Scott M.A."/>
            <person name="Spackman E."/>
            <person name="Goraichik I."/>
            <person name="Dimitrov K.M."/>
            <person name="Suarez D.L."/>
            <person name="Swayne D.E."/>
        </authorList>
    </citation>
    <scope>NUCLEOTIDE SEQUENCE [LARGE SCALE GENOMIC DNA]</scope>
    <source>
        <strain evidence="2">XA(T)</strain>
    </source>
</reference>
<dbReference type="EMBL" id="CP020715">
    <property type="protein sequence ID" value="ARJ06285.1"/>
    <property type="molecule type" value="Genomic_DNA"/>
</dbReference>
<keyword evidence="2" id="KW-1185">Reference proteome</keyword>
<dbReference type="Pfam" id="PF19700">
    <property type="entry name" value="DUF6198"/>
    <property type="match status" value="1"/>
</dbReference>
<name>A0A1X9LM54_9MICO</name>
<dbReference type="RefSeq" id="WP_085020423.1">
    <property type="nucleotide sequence ID" value="NZ_BMHD01000001.1"/>
</dbReference>
<protein>
    <submittedName>
        <fullName evidence="1">Uncharacterized protein</fullName>
    </submittedName>
</protein>
<dbReference type="KEGG" id="cphy:B5808_14505"/>
<dbReference type="PANTHER" id="PTHR40078">
    <property type="entry name" value="INTEGRAL MEMBRANE PROTEIN-RELATED"/>
    <property type="match status" value="1"/>
</dbReference>
<evidence type="ECO:0000313" key="2">
    <source>
        <dbReference type="Proteomes" id="UP000192775"/>
    </source>
</evidence>
<organism evidence="1 2">
    <name type="scientific">Cnuibacter physcomitrellae</name>
    <dbReference type="NCBI Taxonomy" id="1619308"/>
    <lineage>
        <taxon>Bacteria</taxon>
        <taxon>Bacillati</taxon>
        <taxon>Actinomycetota</taxon>
        <taxon>Actinomycetes</taxon>
        <taxon>Micrococcales</taxon>
        <taxon>Microbacteriaceae</taxon>
        <taxon>Cnuibacter</taxon>
    </lineage>
</organism>
<proteinExistence type="predicted"/>
<sequence length="235" mass="23752">MLGFSLRFLRLLAGLTLYGFADALMIRAGIGVDPWTVFAQGWSHVTGWGIGLLTNVIGLLVLLLWIPLRQRPGVGTLVNVLWVGPAIELGLWLVPEQTSLPMQVLVFAAGLILLAVASGIYIGARMGPGPRDGLMTGIHSRTGWPIWVGRTGVEGSVLLIGWLLGGNVGVGTVVFAALIGPLCSVTLPLLAPSVAAARTGRGRAGADAGGAGAAGDVGSAVAGAAGPAAAGSAPR</sequence>
<dbReference type="Proteomes" id="UP000192775">
    <property type="component" value="Chromosome"/>
</dbReference>